<feature type="transmembrane region" description="Helical" evidence="1">
    <location>
        <begin position="159"/>
        <end position="177"/>
    </location>
</feature>
<keyword evidence="1" id="KW-0812">Transmembrane</keyword>
<evidence type="ECO:0000256" key="1">
    <source>
        <dbReference type="SAM" id="Phobius"/>
    </source>
</evidence>
<organism evidence="2 3">
    <name type="scientific">Rhodovulum marinum</name>
    <dbReference type="NCBI Taxonomy" id="320662"/>
    <lineage>
        <taxon>Bacteria</taxon>
        <taxon>Pseudomonadati</taxon>
        <taxon>Pseudomonadota</taxon>
        <taxon>Alphaproteobacteria</taxon>
        <taxon>Rhodobacterales</taxon>
        <taxon>Paracoccaceae</taxon>
        <taxon>Rhodovulum</taxon>
    </lineage>
</organism>
<dbReference type="Proteomes" id="UP000294835">
    <property type="component" value="Unassembled WGS sequence"/>
</dbReference>
<feature type="transmembrane region" description="Helical" evidence="1">
    <location>
        <begin position="226"/>
        <end position="248"/>
    </location>
</feature>
<keyword evidence="3" id="KW-1185">Reference proteome</keyword>
<feature type="transmembrane region" description="Helical" evidence="1">
    <location>
        <begin position="37"/>
        <end position="57"/>
    </location>
</feature>
<protein>
    <recommendedName>
        <fullName evidence="4">EamA-like transporter family protein</fullName>
    </recommendedName>
</protein>
<feature type="transmembrane region" description="Helical" evidence="1">
    <location>
        <begin position="284"/>
        <end position="300"/>
    </location>
</feature>
<feature type="transmembrane region" description="Helical" evidence="1">
    <location>
        <begin position="69"/>
        <end position="91"/>
    </location>
</feature>
<dbReference type="AlphaFoldDB" id="A0A4V2SR35"/>
<dbReference type="OrthoDB" id="5243804at2"/>
<feature type="transmembrane region" description="Helical" evidence="1">
    <location>
        <begin position="189"/>
        <end position="214"/>
    </location>
</feature>
<dbReference type="EMBL" id="SLXP01000005">
    <property type="protein sequence ID" value="TCP41336.1"/>
    <property type="molecule type" value="Genomic_DNA"/>
</dbReference>
<accession>A0A4V2SR35</accession>
<evidence type="ECO:0008006" key="4">
    <source>
        <dbReference type="Google" id="ProtNLM"/>
    </source>
</evidence>
<feature type="transmembrane region" description="Helical" evidence="1">
    <location>
        <begin position="254"/>
        <end position="275"/>
    </location>
</feature>
<dbReference type="SUPFAM" id="SSF103481">
    <property type="entry name" value="Multidrug resistance efflux transporter EmrE"/>
    <property type="match status" value="2"/>
</dbReference>
<reference evidence="2 3" key="1">
    <citation type="submission" date="2019-03" db="EMBL/GenBank/DDBJ databases">
        <title>Genomic Encyclopedia of Type Strains, Phase IV (KMG-IV): sequencing the most valuable type-strain genomes for metagenomic binning, comparative biology and taxonomic classification.</title>
        <authorList>
            <person name="Goeker M."/>
        </authorList>
    </citation>
    <scope>NUCLEOTIDE SEQUENCE [LARGE SCALE GENOMIC DNA]</scope>
    <source>
        <strain evidence="2 3">DSM 18063</strain>
    </source>
</reference>
<dbReference type="RefSeq" id="WP_132461910.1">
    <property type="nucleotide sequence ID" value="NZ_SLXP01000005.1"/>
</dbReference>
<evidence type="ECO:0000313" key="3">
    <source>
        <dbReference type="Proteomes" id="UP000294835"/>
    </source>
</evidence>
<gene>
    <name evidence="2" type="ORF">EV662_10582</name>
</gene>
<feature type="transmembrane region" description="Helical" evidence="1">
    <location>
        <begin position="111"/>
        <end position="139"/>
    </location>
</feature>
<keyword evidence="1" id="KW-0472">Membrane</keyword>
<evidence type="ECO:0000313" key="2">
    <source>
        <dbReference type="EMBL" id="TCP41336.1"/>
    </source>
</evidence>
<name>A0A4V2SR35_9RHOB</name>
<comment type="caution">
    <text evidence="2">The sequence shown here is derived from an EMBL/GenBank/DDBJ whole genome shotgun (WGS) entry which is preliminary data.</text>
</comment>
<sequence>MAPWIPITLFAAFVQNLRFMLQKHLKATRLSTGGATFARFVFSAPLVAAIVAGYLLATGQGLPGFTVRFWVFAMAGGLAQILATMCVVALFSHRNFAVGITFKKTEVLQTALVGFVVLGEGVSPGGLLAILVGFAGVVLLSDTPSAGGPPWHRRLFNRAAGLGLASGVLFAVSATGYRGATLALGLDDVFLRAALTLAVVTAAQSLAMAAWLAWREKGEITRVLRHWRVAGLVGVTSMLGSGGWFLAFTLQTAAYVKALGQVELIFSFLAATFVFKEKTSPRELVAMGFLTASILILILAL</sequence>
<keyword evidence="1" id="KW-1133">Transmembrane helix</keyword>
<proteinExistence type="predicted"/>
<dbReference type="InterPro" id="IPR037185">
    <property type="entry name" value="EmrE-like"/>
</dbReference>